<evidence type="ECO:0000313" key="2">
    <source>
        <dbReference type="EMBL" id="MBL7559562.1"/>
    </source>
</evidence>
<dbReference type="RefSeq" id="WP_116823019.1">
    <property type="nucleotide sequence ID" value="NZ_JAEMEF010000004.1"/>
</dbReference>
<evidence type="ECO:0000256" key="1">
    <source>
        <dbReference type="SAM" id="SignalP"/>
    </source>
</evidence>
<evidence type="ECO:0008006" key="4">
    <source>
        <dbReference type="Google" id="ProtNLM"/>
    </source>
</evidence>
<name>A0ABS1WKD4_9FLAO</name>
<keyword evidence="3" id="KW-1185">Reference proteome</keyword>
<dbReference type="Proteomes" id="UP000605013">
    <property type="component" value="Unassembled WGS sequence"/>
</dbReference>
<gene>
    <name evidence="2" type="ORF">JAO71_07080</name>
</gene>
<keyword evidence="1" id="KW-0732">Signal</keyword>
<protein>
    <recommendedName>
        <fullName evidence="4">Cell wall anchor protein</fullName>
    </recommendedName>
</protein>
<feature type="signal peptide" evidence="1">
    <location>
        <begin position="1"/>
        <end position="25"/>
    </location>
</feature>
<evidence type="ECO:0000313" key="3">
    <source>
        <dbReference type="Proteomes" id="UP000605013"/>
    </source>
</evidence>
<accession>A0ABS1WKD4</accession>
<sequence length="489" mass="51957">MKHFNLKIKSLSLLVFICFSLNINAQVGIGTLTPDASSMLDLSSTDKGLLAPRMTTTQRLAITTPAQGLLVYDTTENSFYHYNGTIWVKIESNGRVNHKLIQSAADLADELAAGGNATYLLDTNTLYEINGTIALAVPIDLNNAYITGFDTNEDVLFSAGGTIFSGTTGGSVRSVTLSAPGGTVFSLNGAASSSFVFRDCIVANSGAVGTIEGFGLVFVSIVQFVGNSAGVIYNDISELLLSNVGWFPNNGGTYETFTGTFNLIQKQGGFSEMNGTAVGMDVSTAGLSVENGILSGVSFSGNTTSDYVNRYTTGSYPGYNFTNSWTVDCPGIPVESDQLATGNIYYNGTITTGFVQDVTNGTPFNLTGNGTFPNNTTAVNLFRMSSPLDNRITYLGKKTRTFQINASLSIRGNSGVGNFYAFFIRKNGVTTLVESNTLMRVNSTTDISSNSISATVELDPSDYVEIWGQRLTGGGTNTITVFSLNLSMK</sequence>
<dbReference type="EMBL" id="JAEMEF010000004">
    <property type="protein sequence ID" value="MBL7559562.1"/>
    <property type="molecule type" value="Genomic_DNA"/>
</dbReference>
<feature type="chain" id="PRO_5047446966" description="Cell wall anchor protein" evidence="1">
    <location>
        <begin position="26"/>
        <end position="489"/>
    </location>
</feature>
<reference evidence="2 3" key="1">
    <citation type="submission" date="2020-12" db="EMBL/GenBank/DDBJ databases">
        <title>Olleya sediminilitoris sp. nov., isolated from a tidal flat.</title>
        <authorList>
            <person name="Park S."/>
            <person name="Yoon J.-H."/>
        </authorList>
    </citation>
    <scope>NUCLEOTIDE SEQUENCE [LARGE SCALE GENOMIC DNA]</scope>
    <source>
        <strain evidence="2 3">YSTF-M6</strain>
    </source>
</reference>
<comment type="caution">
    <text evidence="2">The sequence shown here is derived from an EMBL/GenBank/DDBJ whole genome shotgun (WGS) entry which is preliminary data.</text>
</comment>
<proteinExistence type="predicted"/>
<organism evidence="2 3">
    <name type="scientific">Olleya sediminilitoris</name>
    <dbReference type="NCBI Taxonomy" id="2795739"/>
    <lineage>
        <taxon>Bacteria</taxon>
        <taxon>Pseudomonadati</taxon>
        <taxon>Bacteroidota</taxon>
        <taxon>Flavobacteriia</taxon>
        <taxon>Flavobacteriales</taxon>
        <taxon>Flavobacteriaceae</taxon>
    </lineage>
</organism>